<dbReference type="Proteomes" id="UP000286576">
    <property type="component" value="Unassembled WGS sequence"/>
</dbReference>
<comment type="caution">
    <text evidence="1">The sequence shown here is derived from an EMBL/GenBank/DDBJ whole genome shotgun (WGS) entry which is preliminary data.</text>
</comment>
<reference evidence="1 2" key="1">
    <citation type="submission" date="2018-08" db="EMBL/GenBank/DDBJ databases">
        <title>Erythrobacter zhengii sp.nov., a bacterium isolated from deep-sea sediment.</title>
        <authorList>
            <person name="Fang C."/>
            <person name="Wu Y.-H."/>
            <person name="Sun C."/>
            <person name="Wang H."/>
            <person name="Cheng H."/>
            <person name="Meng F.-X."/>
            <person name="Wang C.-S."/>
            <person name="Xu X.-W."/>
        </authorList>
    </citation>
    <scope>NUCLEOTIDE SEQUENCE [LARGE SCALE GENOMIC DNA]</scope>
    <source>
        <strain evidence="1 2">V18</strain>
    </source>
</reference>
<evidence type="ECO:0000313" key="2">
    <source>
        <dbReference type="Proteomes" id="UP000286576"/>
    </source>
</evidence>
<name>A0A418NTY4_9SPHN</name>
<dbReference type="AlphaFoldDB" id="A0A418NTY4"/>
<dbReference type="InterPro" id="IPR032710">
    <property type="entry name" value="NTF2-like_dom_sf"/>
</dbReference>
<gene>
    <name evidence="1" type="ORF">D2V07_04515</name>
</gene>
<accession>A0A418NTY4</accession>
<keyword evidence="2" id="KW-1185">Reference proteome</keyword>
<proteinExistence type="predicted"/>
<organism evidence="1 2">
    <name type="scientific">Aurantiacibacter zhengii</name>
    <dbReference type="NCBI Taxonomy" id="2307003"/>
    <lineage>
        <taxon>Bacteria</taxon>
        <taxon>Pseudomonadati</taxon>
        <taxon>Pseudomonadota</taxon>
        <taxon>Alphaproteobacteria</taxon>
        <taxon>Sphingomonadales</taxon>
        <taxon>Erythrobacteraceae</taxon>
        <taxon>Aurantiacibacter</taxon>
    </lineage>
</organism>
<evidence type="ECO:0000313" key="1">
    <source>
        <dbReference type="EMBL" id="RIV87612.1"/>
    </source>
</evidence>
<dbReference type="OrthoDB" id="7550365at2"/>
<dbReference type="PROSITE" id="PS51257">
    <property type="entry name" value="PROKAR_LIPOPROTEIN"/>
    <property type="match status" value="1"/>
</dbReference>
<evidence type="ECO:0008006" key="3">
    <source>
        <dbReference type="Google" id="ProtNLM"/>
    </source>
</evidence>
<dbReference type="SUPFAM" id="SSF54427">
    <property type="entry name" value="NTF2-like"/>
    <property type="match status" value="1"/>
</dbReference>
<dbReference type="RefSeq" id="WP_119585207.1">
    <property type="nucleotide sequence ID" value="NZ_CAWODQ010000012.1"/>
</dbReference>
<dbReference type="EMBL" id="QXFL01000002">
    <property type="protein sequence ID" value="RIV87612.1"/>
    <property type="molecule type" value="Genomic_DNA"/>
</dbReference>
<sequence length="244" mass="26141">MKIARAIGVTLPLLAILAACDRSDPPSDRLERGVEELVAEVESTPAAEATPAGPWAPRNECNDMPGAVDFLASVQAAIDMRDADAFLALAADDVKLDFGGGSGKAELRKRLAADDGAFWDTLAKMLELGCAADNTGGITIPWYFAQEIPVDPYAGAIVTGEDVPIYEGPGSDTETQEQVSWDAVIILPEPGGNEFAPIRWTNPDGGAEVEGYIARDKLRSIIDYRLIASRRNERWRITALLAGD</sequence>
<protein>
    <recommendedName>
        <fullName evidence="3">SH3 domain-containing protein</fullName>
    </recommendedName>
</protein>